<proteinExistence type="predicted"/>
<keyword evidence="3" id="KW-1185">Reference proteome</keyword>
<sequence length="353" mass="36181">MEPMPQPTSSLPALALAAALLGPAIPARAAERVDVPVHLTVLPDGDPRYSVPVTVGGGPPVEAELDTGSFGLRVLKGALEPGRYQATTQHRSYAFGGGAKFDGVLARAVVGIGPALTGAPVLFHLVERVACAEGRPECAAAKVKPEDYRIAGDGIPGQGFQAILGLSLRRAASDDSAQNPLTAAGPRSWILTLPRPGSAEPGHLIIDPDETDRAGFALVKLSPQADLSSHLAGWADAALAGCLVEDGGERFCGRTLLDSGAPGLSVATDTVGGPKPWGAGRKARIEIGGADGPLSVPFTSGADYASRVLLHPRRGPEGSAEISVGSLPYLSYAVLYDAEAGTMGFKRRDPAGP</sequence>
<reference evidence="2 3" key="2">
    <citation type="submission" date="2019-02" db="EMBL/GenBank/DDBJ databases">
        <title>'Lichenibacterium ramalinii' gen. nov. sp. nov., 'Lichenibacterium minor' gen. nov. sp. nov.</title>
        <authorList>
            <person name="Pankratov T."/>
        </authorList>
    </citation>
    <scope>NUCLEOTIDE SEQUENCE [LARGE SCALE GENOMIC DNA]</scope>
    <source>
        <strain evidence="2 3">RmlP001</strain>
    </source>
</reference>
<evidence type="ECO:0000256" key="1">
    <source>
        <dbReference type="SAM" id="SignalP"/>
    </source>
</evidence>
<dbReference type="EMBL" id="QYBC01000012">
    <property type="protein sequence ID" value="RYB03988.1"/>
    <property type="molecule type" value="Genomic_DNA"/>
</dbReference>
<accession>A0A4Q2RDD5</accession>
<feature type="chain" id="PRO_5020338901" description="DUF3616 domain-containing protein" evidence="1">
    <location>
        <begin position="30"/>
        <end position="353"/>
    </location>
</feature>
<comment type="caution">
    <text evidence="2">The sequence shown here is derived from an EMBL/GenBank/DDBJ whole genome shotgun (WGS) entry which is preliminary data.</text>
</comment>
<evidence type="ECO:0000313" key="3">
    <source>
        <dbReference type="Proteomes" id="UP000289411"/>
    </source>
</evidence>
<feature type="signal peptide" evidence="1">
    <location>
        <begin position="1"/>
        <end position="29"/>
    </location>
</feature>
<dbReference type="AlphaFoldDB" id="A0A4Q2RDD5"/>
<evidence type="ECO:0000313" key="2">
    <source>
        <dbReference type="EMBL" id="RYB03988.1"/>
    </source>
</evidence>
<dbReference type="Proteomes" id="UP000289411">
    <property type="component" value="Unassembled WGS sequence"/>
</dbReference>
<reference evidence="2 3" key="1">
    <citation type="submission" date="2018-09" db="EMBL/GenBank/DDBJ databases">
        <authorList>
            <person name="Grouzdev D.S."/>
            <person name="Krutkina M.S."/>
        </authorList>
    </citation>
    <scope>NUCLEOTIDE SEQUENCE [LARGE SCALE GENOMIC DNA]</scope>
    <source>
        <strain evidence="2 3">RmlP001</strain>
    </source>
</reference>
<keyword evidence="1" id="KW-0732">Signal</keyword>
<name>A0A4Q2RDD5_9HYPH</name>
<organism evidence="2 3">
    <name type="scientific">Lichenibacterium ramalinae</name>
    <dbReference type="NCBI Taxonomy" id="2316527"/>
    <lineage>
        <taxon>Bacteria</taxon>
        <taxon>Pseudomonadati</taxon>
        <taxon>Pseudomonadota</taxon>
        <taxon>Alphaproteobacteria</taxon>
        <taxon>Hyphomicrobiales</taxon>
        <taxon>Lichenihabitantaceae</taxon>
        <taxon>Lichenibacterium</taxon>
    </lineage>
</organism>
<protein>
    <recommendedName>
        <fullName evidence="4">DUF3616 domain-containing protein</fullName>
    </recommendedName>
</protein>
<evidence type="ECO:0008006" key="4">
    <source>
        <dbReference type="Google" id="ProtNLM"/>
    </source>
</evidence>
<gene>
    <name evidence="2" type="ORF">D3272_15485</name>
</gene>